<proteinExistence type="predicted"/>
<protein>
    <submittedName>
        <fullName evidence="3">Single-strand DNA-binding protein</fullName>
    </submittedName>
</protein>
<evidence type="ECO:0000313" key="3">
    <source>
        <dbReference type="EMBL" id="AGS49721.1"/>
    </source>
</evidence>
<organism evidence="3">
    <name type="scientific">uncultured bacterium esnapd14</name>
    <dbReference type="NCBI Taxonomy" id="1366594"/>
    <lineage>
        <taxon>Bacteria</taxon>
        <taxon>environmental samples</taxon>
    </lineage>
</organism>
<dbReference type="SUPFAM" id="SSF50249">
    <property type="entry name" value="Nucleic acid-binding proteins"/>
    <property type="match status" value="1"/>
</dbReference>
<reference evidence="3" key="1">
    <citation type="journal article" date="2013" name="Proc. Natl. Acad. Sci. U.S.A.">
        <title>Mapping gene clusters within arrayed metagenomic libraries to expand the structural diversity of biomedically relevant natural products.</title>
        <authorList>
            <person name="Owen J.G."/>
            <person name="Reddy B.V."/>
            <person name="Ternei M.A."/>
            <person name="Charlop-Powers Z."/>
            <person name="Calle P.Y."/>
            <person name="Kim J.H."/>
            <person name="Brady S.F."/>
        </authorList>
    </citation>
    <scope>NUCLEOTIDE SEQUENCE</scope>
</reference>
<evidence type="ECO:0000256" key="1">
    <source>
        <dbReference type="ARBA" id="ARBA00023125"/>
    </source>
</evidence>
<dbReference type="CDD" id="cd04496">
    <property type="entry name" value="SSB_OBF"/>
    <property type="match status" value="1"/>
</dbReference>
<dbReference type="EMBL" id="KF264553">
    <property type="protein sequence ID" value="AGS49721.1"/>
    <property type="molecule type" value="Genomic_DNA"/>
</dbReference>
<dbReference type="InterPro" id="IPR012340">
    <property type="entry name" value="NA-bd_OB-fold"/>
</dbReference>
<dbReference type="PROSITE" id="PS50935">
    <property type="entry name" value="SSB"/>
    <property type="match status" value="1"/>
</dbReference>
<keyword evidence="1 2" id="KW-0238">DNA-binding</keyword>
<name>S5TUS2_9BACT</name>
<sequence length="72" mass="7809">MANEITHIVGDLTSDPELRYTPSGAAAVVKFTVASTRASSTWPVENWQGGEPVFMSCTSWRDLAENAVPVVR</sequence>
<dbReference type="AlphaFoldDB" id="S5TUS2"/>
<dbReference type="GO" id="GO:0003697">
    <property type="term" value="F:single-stranded DNA binding"/>
    <property type="evidence" value="ECO:0007669"/>
    <property type="project" value="InterPro"/>
</dbReference>
<evidence type="ECO:0000256" key="2">
    <source>
        <dbReference type="PROSITE-ProRule" id="PRU00252"/>
    </source>
</evidence>
<dbReference type="InterPro" id="IPR000424">
    <property type="entry name" value="Primosome_PriB/ssb"/>
</dbReference>
<dbReference type="Gene3D" id="2.40.50.140">
    <property type="entry name" value="Nucleic acid-binding proteins"/>
    <property type="match status" value="1"/>
</dbReference>
<dbReference type="Pfam" id="PF00436">
    <property type="entry name" value="SSB"/>
    <property type="match status" value="1"/>
</dbReference>
<accession>S5TUS2</accession>